<organism evidence="8 9">
    <name type="scientific">Nonomuraea rubra</name>
    <dbReference type="NCBI Taxonomy" id="46180"/>
    <lineage>
        <taxon>Bacteria</taxon>
        <taxon>Bacillati</taxon>
        <taxon>Actinomycetota</taxon>
        <taxon>Actinomycetes</taxon>
        <taxon>Streptosporangiales</taxon>
        <taxon>Streptosporangiaceae</taxon>
        <taxon>Nonomuraea</taxon>
    </lineage>
</organism>
<evidence type="ECO:0000313" key="9">
    <source>
        <dbReference type="Proteomes" id="UP000565579"/>
    </source>
</evidence>
<evidence type="ECO:0000256" key="3">
    <source>
        <dbReference type="ARBA" id="ARBA00023239"/>
    </source>
</evidence>
<dbReference type="AlphaFoldDB" id="A0A7X0NKZ2"/>
<dbReference type="Proteomes" id="UP000565579">
    <property type="component" value="Unassembled WGS sequence"/>
</dbReference>
<name>A0A7X0NKZ2_9ACTN</name>
<dbReference type="InterPro" id="IPR012334">
    <property type="entry name" value="Pectin_lyas_fold"/>
</dbReference>
<dbReference type="EC" id="3.1.1.11" evidence="8"/>
<evidence type="ECO:0000256" key="6">
    <source>
        <dbReference type="SAM" id="SignalP"/>
    </source>
</evidence>
<dbReference type="InterPro" id="IPR045032">
    <property type="entry name" value="PEL"/>
</dbReference>
<dbReference type="GO" id="GO:0042545">
    <property type="term" value="P:cell wall modification"/>
    <property type="evidence" value="ECO:0007669"/>
    <property type="project" value="InterPro"/>
</dbReference>
<comment type="subcellular location">
    <subcellularLocation>
        <location evidence="4">Secreted</location>
    </subcellularLocation>
</comment>
<keyword evidence="2" id="KW-0063">Aspartyl esterase</keyword>
<sequence length="615" mass="64152">MRAAAVLALLAGLLLAPAPAQAEQQRADGFAGLNALGVDGTTGGAAGETVTVDNLADLERYATAAEPYVIKVRGSITMEPYGREIEVASDKSIVGEGTGAELVHGGFFLNGVHNVIIRNLTIRDTYVPGDWDGKSKDYDGVQMDGAHHVWIDHNHFTRTGDGLLDIRKDSDYVTVSWNVFSDHNKAVGVGWTPNVVTKVTFHHNWIRGTHQRNASIDNTEAAHWYNNYVQDTAMYGTMIRGGGRLVVENSYYQGVPDPIVAKDPASQVVQRGNVLRDSPGRSDSAGTAFDPSAYYAYTLDPAERVPGLVTRGAGPLGAKAGGGAGLSGADAGRGAGSPGADAGRGAGRISVALDGTGDFASIQAAVGAAPRGAVITVQPGVYREMPRVWAGRRDLTIRGATGNPEDVVITYDLSAGAAKFYGGTWGTAQSATLAVLADGVTVRDLTVQNATDETVNPGPAPAVRTAGDRTALDGARLLGNGGVLQSDGRRAYLRDCYVEGDVDLVRGQGTTVLDGCTVRSLGPGNVLAGGTVLLNGGRLEGEVAKSVSLGGSGAAVVRDAWLGAHVKDDPWTGEGGFAEYRNTGPGAAVTADRPQLTDRQATRHTVKRYLAGWRP</sequence>
<keyword evidence="4" id="KW-0119">Carbohydrate metabolism</keyword>
<dbReference type="InterPro" id="IPR011050">
    <property type="entry name" value="Pectin_lyase_fold/virulence"/>
</dbReference>
<dbReference type="SUPFAM" id="SSF51126">
    <property type="entry name" value="Pectin lyase-like"/>
    <property type="match status" value="2"/>
</dbReference>
<dbReference type="Pfam" id="PF00544">
    <property type="entry name" value="Pectate_lyase_4"/>
    <property type="match status" value="1"/>
</dbReference>
<dbReference type="Pfam" id="PF01095">
    <property type="entry name" value="Pectinesterase"/>
    <property type="match status" value="1"/>
</dbReference>
<keyword evidence="1 8" id="KW-0378">Hydrolase</keyword>
<dbReference type="GO" id="GO:0030599">
    <property type="term" value="F:pectinesterase activity"/>
    <property type="evidence" value="ECO:0007669"/>
    <property type="project" value="UniProtKB-EC"/>
</dbReference>
<feature type="signal peptide" evidence="6">
    <location>
        <begin position="1"/>
        <end position="22"/>
    </location>
</feature>
<evidence type="ECO:0000256" key="1">
    <source>
        <dbReference type="ARBA" id="ARBA00022801"/>
    </source>
</evidence>
<dbReference type="GO" id="GO:0000272">
    <property type="term" value="P:polysaccharide catabolic process"/>
    <property type="evidence" value="ECO:0007669"/>
    <property type="project" value="UniProtKB-KW"/>
</dbReference>
<feature type="region of interest" description="Disordered" evidence="5">
    <location>
        <begin position="321"/>
        <end position="343"/>
    </location>
</feature>
<dbReference type="InterPro" id="IPR002022">
    <property type="entry name" value="Pec_lyase"/>
</dbReference>
<dbReference type="RefSeq" id="WP_185100236.1">
    <property type="nucleotide sequence ID" value="NZ_JACHMI010000001.1"/>
</dbReference>
<gene>
    <name evidence="8" type="ORF">HD593_000175</name>
</gene>
<evidence type="ECO:0000259" key="7">
    <source>
        <dbReference type="SMART" id="SM00656"/>
    </source>
</evidence>
<dbReference type="GO" id="GO:0005576">
    <property type="term" value="C:extracellular region"/>
    <property type="evidence" value="ECO:0007669"/>
    <property type="project" value="UniProtKB-SubCell"/>
</dbReference>
<feature type="domain" description="Pectate lyase" evidence="7">
    <location>
        <begin position="45"/>
        <end position="258"/>
    </location>
</feature>
<dbReference type="GO" id="GO:0030570">
    <property type="term" value="F:pectate lyase activity"/>
    <property type="evidence" value="ECO:0007669"/>
    <property type="project" value="InterPro"/>
</dbReference>
<evidence type="ECO:0000256" key="4">
    <source>
        <dbReference type="RuleBase" id="RU361173"/>
    </source>
</evidence>
<feature type="chain" id="PRO_5031486110" evidence="6">
    <location>
        <begin position="23"/>
        <end position="615"/>
    </location>
</feature>
<comment type="similarity">
    <text evidence="4">Belongs to the polysaccharide lyase 1 family.</text>
</comment>
<dbReference type="PANTHER" id="PTHR31683">
    <property type="entry name" value="PECTATE LYASE 18-RELATED"/>
    <property type="match status" value="1"/>
</dbReference>
<evidence type="ECO:0000256" key="5">
    <source>
        <dbReference type="SAM" id="MobiDB-lite"/>
    </source>
</evidence>
<dbReference type="SMART" id="SM00656">
    <property type="entry name" value="Amb_all"/>
    <property type="match status" value="1"/>
</dbReference>
<keyword evidence="4" id="KW-0624">Polysaccharide degradation</keyword>
<keyword evidence="6" id="KW-0732">Signal</keyword>
<proteinExistence type="inferred from homology"/>
<accession>A0A7X0NKZ2</accession>
<evidence type="ECO:0000313" key="8">
    <source>
        <dbReference type="EMBL" id="MBB6545380.1"/>
    </source>
</evidence>
<keyword evidence="4" id="KW-0964">Secreted</keyword>
<dbReference type="InterPro" id="IPR000070">
    <property type="entry name" value="Pectinesterase_cat"/>
</dbReference>
<keyword evidence="9" id="KW-1185">Reference proteome</keyword>
<dbReference type="SMART" id="SM00710">
    <property type="entry name" value="PbH1"/>
    <property type="match status" value="4"/>
</dbReference>
<dbReference type="PANTHER" id="PTHR31683:SF18">
    <property type="entry name" value="PECTATE LYASE 21-RELATED"/>
    <property type="match status" value="1"/>
</dbReference>
<keyword evidence="3 4" id="KW-0456">Lyase</keyword>
<dbReference type="Gene3D" id="2.160.20.10">
    <property type="entry name" value="Single-stranded right-handed beta-helix, Pectin lyase-like"/>
    <property type="match status" value="2"/>
</dbReference>
<reference evidence="8 9" key="1">
    <citation type="submission" date="2020-08" db="EMBL/GenBank/DDBJ databases">
        <title>Sequencing the genomes of 1000 actinobacteria strains.</title>
        <authorList>
            <person name="Klenk H.-P."/>
        </authorList>
    </citation>
    <scope>NUCLEOTIDE SEQUENCE [LARGE SCALE GENOMIC DNA]</scope>
    <source>
        <strain evidence="8 9">DSM 43768</strain>
    </source>
</reference>
<dbReference type="EMBL" id="JACHMI010000001">
    <property type="protein sequence ID" value="MBB6545380.1"/>
    <property type="molecule type" value="Genomic_DNA"/>
</dbReference>
<evidence type="ECO:0000256" key="2">
    <source>
        <dbReference type="ARBA" id="ARBA00023085"/>
    </source>
</evidence>
<dbReference type="InterPro" id="IPR006626">
    <property type="entry name" value="PbH1"/>
</dbReference>
<comment type="caution">
    <text evidence="8">The sequence shown here is derived from an EMBL/GenBank/DDBJ whole genome shotgun (WGS) entry which is preliminary data.</text>
</comment>
<protein>
    <submittedName>
        <fullName evidence="8">Pectinesterase</fullName>
        <ecNumber evidence="8">3.1.1.11</ecNumber>
    </submittedName>
</protein>